<evidence type="ECO:0000313" key="2">
    <source>
        <dbReference type="Proteomes" id="UP000314294"/>
    </source>
</evidence>
<proteinExistence type="predicted"/>
<comment type="caution">
    <text evidence="1">The sequence shown here is derived from an EMBL/GenBank/DDBJ whole genome shotgun (WGS) entry which is preliminary data.</text>
</comment>
<dbReference type="AlphaFoldDB" id="A0A4Z2E865"/>
<sequence length="66" mass="7638">MQSLQTLWHEPRYRKRIEERKIVVEISTSQRPRRAATCGTGSCSGTSSAERFLWAASLKTKWRGKK</sequence>
<name>A0A4Z2E865_9TELE</name>
<accession>A0A4Z2E865</accession>
<keyword evidence="2" id="KW-1185">Reference proteome</keyword>
<protein>
    <submittedName>
        <fullName evidence="1">Uncharacterized protein</fullName>
    </submittedName>
</protein>
<dbReference type="EMBL" id="SRLO01015221">
    <property type="protein sequence ID" value="TNN24492.1"/>
    <property type="molecule type" value="Genomic_DNA"/>
</dbReference>
<dbReference type="Proteomes" id="UP000314294">
    <property type="component" value="Unassembled WGS sequence"/>
</dbReference>
<reference evidence="1 2" key="1">
    <citation type="submission" date="2019-03" db="EMBL/GenBank/DDBJ databases">
        <title>First draft genome of Liparis tanakae, snailfish: a comprehensive survey of snailfish specific genes.</title>
        <authorList>
            <person name="Kim W."/>
            <person name="Song I."/>
            <person name="Jeong J.-H."/>
            <person name="Kim D."/>
            <person name="Kim S."/>
            <person name="Ryu S."/>
            <person name="Song J.Y."/>
            <person name="Lee S.K."/>
        </authorList>
    </citation>
    <scope>NUCLEOTIDE SEQUENCE [LARGE SCALE GENOMIC DNA]</scope>
    <source>
        <tissue evidence="1">Muscle</tissue>
    </source>
</reference>
<gene>
    <name evidence="1" type="ORF">EYF80_065382</name>
</gene>
<organism evidence="1 2">
    <name type="scientific">Liparis tanakae</name>
    <name type="common">Tanaka's snailfish</name>
    <dbReference type="NCBI Taxonomy" id="230148"/>
    <lineage>
        <taxon>Eukaryota</taxon>
        <taxon>Metazoa</taxon>
        <taxon>Chordata</taxon>
        <taxon>Craniata</taxon>
        <taxon>Vertebrata</taxon>
        <taxon>Euteleostomi</taxon>
        <taxon>Actinopterygii</taxon>
        <taxon>Neopterygii</taxon>
        <taxon>Teleostei</taxon>
        <taxon>Neoteleostei</taxon>
        <taxon>Acanthomorphata</taxon>
        <taxon>Eupercaria</taxon>
        <taxon>Perciformes</taxon>
        <taxon>Cottioidei</taxon>
        <taxon>Cottales</taxon>
        <taxon>Liparidae</taxon>
        <taxon>Liparis</taxon>
    </lineage>
</organism>
<evidence type="ECO:0000313" key="1">
    <source>
        <dbReference type="EMBL" id="TNN24492.1"/>
    </source>
</evidence>